<evidence type="ECO:0000313" key="2">
    <source>
        <dbReference type="Proteomes" id="UP000631114"/>
    </source>
</evidence>
<accession>A0A835HYS1</accession>
<evidence type="ECO:0000313" key="1">
    <source>
        <dbReference type="EMBL" id="KAF9606872.1"/>
    </source>
</evidence>
<proteinExistence type="predicted"/>
<reference evidence="1 2" key="1">
    <citation type="submission" date="2020-10" db="EMBL/GenBank/DDBJ databases">
        <title>The Coptis chinensis genome and diversification of protoberbering-type alkaloids.</title>
        <authorList>
            <person name="Wang B."/>
            <person name="Shu S."/>
            <person name="Song C."/>
            <person name="Liu Y."/>
        </authorList>
    </citation>
    <scope>NUCLEOTIDE SEQUENCE [LARGE SCALE GENOMIC DNA]</scope>
    <source>
        <strain evidence="1">HL-2020</strain>
        <tissue evidence="1">Leaf</tissue>
    </source>
</reference>
<name>A0A835HYS1_9MAGN</name>
<keyword evidence="2" id="KW-1185">Reference proteome</keyword>
<dbReference type="EMBL" id="JADFTS010000005">
    <property type="protein sequence ID" value="KAF9606872.1"/>
    <property type="molecule type" value="Genomic_DNA"/>
</dbReference>
<gene>
    <name evidence="1" type="ORF">IFM89_029471</name>
</gene>
<organism evidence="1 2">
    <name type="scientific">Coptis chinensis</name>
    <dbReference type="NCBI Taxonomy" id="261450"/>
    <lineage>
        <taxon>Eukaryota</taxon>
        <taxon>Viridiplantae</taxon>
        <taxon>Streptophyta</taxon>
        <taxon>Embryophyta</taxon>
        <taxon>Tracheophyta</taxon>
        <taxon>Spermatophyta</taxon>
        <taxon>Magnoliopsida</taxon>
        <taxon>Ranunculales</taxon>
        <taxon>Ranunculaceae</taxon>
        <taxon>Coptidoideae</taxon>
        <taxon>Coptis</taxon>
    </lineage>
</organism>
<dbReference type="Proteomes" id="UP000631114">
    <property type="component" value="Unassembled WGS sequence"/>
</dbReference>
<comment type="caution">
    <text evidence="1">The sequence shown here is derived from an EMBL/GenBank/DDBJ whole genome shotgun (WGS) entry which is preliminary data.</text>
</comment>
<protein>
    <submittedName>
        <fullName evidence="1">Uncharacterized protein</fullName>
    </submittedName>
</protein>
<sequence length="85" mass="9828">MALSKGKNHGKMSYKYAVIYLSTTSVDLFLPTFQDFHVCRDYKSVWFSMVIFLRLRSLENNSLSGVVPSTVWRNRTFNATESLLL</sequence>
<dbReference type="AlphaFoldDB" id="A0A835HYS1"/>